<protein>
    <recommendedName>
        <fullName evidence="4">BEN domain-containing protein</fullName>
    </recommendedName>
</protein>
<feature type="compositionally biased region" description="Basic and acidic residues" evidence="1">
    <location>
        <begin position="161"/>
        <end position="177"/>
    </location>
</feature>
<dbReference type="Proteomes" id="UP001627154">
    <property type="component" value="Unassembled WGS sequence"/>
</dbReference>
<dbReference type="EMBL" id="JBJJXI010000084">
    <property type="protein sequence ID" value="KAL3395250.1"/>
    <property type="molecule type" value="Genomic_DNA"/>
</dbReference>
<organism evidence="2 3">
    <name type="scientific">Trichogramma kaykai</name>
    <dbReference type="NCBI Taxonomy" id="54128"/>
    <lineage>
        <taxon>Eukaryota</taxon>
        <taxon>Metazoa</taxon>
        <taxon>Ecdysozoa</taxon>
        <taxon>Arthropoda</taxon>
        <taxon>Hexapoda</taxon>
        <taxon>Insecta</taxon>
        <taxon>Pterygota</taxon>
        <taxon>Neoptera</taxon>
        <taxon>Endopterygota</taxon>
        <taxon>Hymenoptera</taxon>
        <taxon>Apocrita</taxon>
        <taxon>Proctotrupomorpha</taxon>
        <taxon>Chalcidoidea</taxon>
        <taxon>Trichogrammatidae</taxon>
        <taxon>Trichogramma</taxon>
    </lineage>
</organism>
<feature type="region of interest" description="Disordered" evidence="1">
    <location>
        <begin position="37"/>
        <end position="57"/>
    </location>
</feature>
<sequence>MTRKSKNINNEEVVASYKKKSLLMNSLEKFTLRNEDDQASTSKNSYLNINNSQNKEPCLNYSNDDTELNNNSSSDDSMFNDQKRLKKINNLFSESRKISCTFPVTKPHSLQMSKPFQNKPLTSTEYIQLGKPCSPLRWSDHEEEINLSEPQHENLSSNVENELRQEDCNPKEPKQHDQANDLFEEHERGAQEQGANLQKSAVYDGDHQEHENLSSNVENELRQEDCNPKEPKQHDQANDLFEEHERGAQEQGANLQQPAVHGRDHREQENVELEEAIYDGVEVDETNSYGLIEAFSNRTYKRLQKANLLSRVHYNEPHERFALVDGMIYLGCGVRCGTQTWNLTMRRNKVSLFARDLAKIIFKKNLCNLSIDDTKAQKQIPNRSPRRLICPRKFQLFLELCREFLRTRNRFANLDRLEHDKLMFQCVKTLSTSIRDAIKKACSQQD</sequence>
<reference evidence="2 3" key="1">
    <citation type="journal article" date="2024" name="bioRxiv">
        <title>A reference genome for Trichogramma kaykai: A tiny desert-dwelling parasitoid wasp with competing sex-ratio distorters.</title>
        <authorList>
            <person name="Culotta J."/>
            <person name="Lindsey A.R."/>
        </authorList>
    </citation>
    <scope>NUCLEOTIDE SEQUENCE [LARGE SCALE GENOMIC DNA]</scope>
    <source>
        <strain evidence="2 3">KSX58</strain>
    </source>
</reference>
<feature type="region of interest" description="Disordered" evidence="1">
    <location>
        <begin position="147"/>
        <end position="177"/>
    </location>
</feature>
<evidence type="ECO:0008006" key="4">
    <source>
        <dbReference type="Google" id="ProtNLM"/>
    </source>
</evidence>
<evidence type="ECO:0000256" key="1">
    <source>
        <dbReference type="SAM" id="MobiDB-lite"/>
    </source>
</evidence>
<feature type="region of interest" description="Disordered" evidence="1">
    <location>
        <begin position="205"/>
        <end position="267"/>
    </location>
</feature>
<feature type="compositionally biased region" description="Polar residues" evidence="1">
    <location>
        <begin position="39"/>
        <end position="55"/>
    </location>
</feature>
<comment type="caution">
    <text evidence="2">The sequence shown here is derived from an EMBL/GenBank/DDBJ whole genome shotgun (WGS) entry which is preliminary data.</text>
</comment>
<proteinExistence type="predicted"/>
<evidence type="ECO:0000313" key="3">
    <source>
        <dbReference type="Proteomes" id="UP001627154"/>
    </source>
</evidence>
<name>A0ABD2WR59_9HYME</name>
<gene>
    <name evidence="2" type="ORF">TKK_010630</name>
</gene>
<dbReference type="AlphaFoldDB" id="A0ABD2WR59"/>
<accession>A0ABD2WR59</accession>
<feature type="compositionally biased region" description="Basic and acidic residues" evidence="1">
    <location>
        <begin position="219"/>
        <end position="248"/>
    </location>
</feature>
<keyword evidence="3" id="KW-1185">Reference proteome</keyword>
<evidence type="ECO:0000313" key="2">
    <source>
        <dbReference type="EMBL" id="KAL3395250.1"/>
    </source>
</evidence>